<evidence type="ECO:0000259" key="2">
    <source>
        <dbReference type="Pfam" id="PF01757"/>
    </source>
</evidence>
<dbReference type="PANTHER" id="PTHR23028:SF53">
    <property type="entry name" value="ACYL_TRANSF_3 DOMAIN-CONTAINING PROTEIN"/>
    <property type="match status" value="1"/>
</dbReference>
<organism evidence="3 4">
    <name type="scientific">Burkholderia multivorans (strain ATCC 17616 / 249)</name>
    <dbReference type="NCBI Taxonomy" id="395019"/>
    <lineage>
        <taxon>Bacteria</taxon>
        <taxon>Pseudomonadati</taxon>
        <taxon>Pseudomonadota</taxon>
        <taxon>Betaproteobacteria</taxon>
        <taxon>Burkholderiales</taxon>
        <taxon>Burkholderiaceae</taxon>
        <taxon>Burkholderia</taxon>
        <taxon>Burkholderia cepacia complex</taxon>
    </lineage>
</organism>
<feature type="transmembrane region" description="Helical" evidence="1">
    <location>
        <begin position="298"/>
        <end position="317"/>
    </location>
</feature>
<feature type="transmembrane region" description="Helical" evidence="1">
    <location>
        <begin position="221"/>
        <end position="238"/>
    </location>
</feature>
<evidence type="ECO:0000256" key="1">
    <source>
        <dbReference type="SAM" id="Phobius"/>
    </source>
</evidence>
<feature type="transmembrane region" description="Helical" evidence="1">
    <location>
        <begin position="267"/>
        <end position="286"/>
    </location>
</feature>
<evidence type="ECO:0000313" key="4">
    <source>
        <dbReference type="Proteomes" id="UP000008815"/>
    </source>
</evidence>
<dbReference type="Pfam" id="PF01757">
    <property type="entry name" value="Acyl_transf_3"/>
    <property type="match status" value="1"/>
</dbReference>
<dbReference type="GO" id="GO:0000271">
    <property type="term" value="P:polysaccharide biosynthetic process"/>
    <property type="evidence" value="ECO:0007669"/>
    <property type="project" value="TreeGrafter"/>
</dbReference>
<proteinExistence type="predicted"/>
<dbReference type="Proteomes" id="UP000008815">
    <property type="component" value="Chromosome 1"/>
</dbReference>
<feature type="domain" description="Acyltransferase 3" evidence="2">
    <location>
        <begin position="14"/>
        <end position="336"/>
    </location>
</feature>
<feature type="transmembrane region" description="Helical" evidence="1">
    <location>
        <begin position="152"/>
        <end position="174"/>
    </location>
</feature>
<dbReference type="InterPro" id="IPR002656">
    <property type="entry name" value="Acyl_transf_3_dom"/>
</dbReference>
<reference evidence="3 4" key="1">
    <citation type="submission" date="2007-04" db="EMBL/GenBank/DDBJ databases">
        <title>Complete genome sequence of Burkholderia multivorans ATCC 17616.</title>
        <authorList>
            <person name="Ohtsubo Y."/>
            <person name="Yamashita A."/>
            <person name="Kurokawa K."/>
            <person name="Takami H."/>
            <person name="Yuhara S."/>
            <person name="Nishiyama E."/>
            <person name="Endo R."/>
            <person name="Miyazaki R."/>
            <person name="Ono A."/>
            <person name="Yano K."/>
            <person name="Ito M."/>
            <person name="Sota M."/>
            <person name="Yuji N."/>
            <person name="Hattori M."/>
            <person name="Tsuda M."/>
        </authorList>
    </citation>
    <scope>NUCLEOTIDE SEQUENCE [LARGE SCALE GENOMIC DNA]</scope>
    <source>
        <strain evidence="4">ATCC 17616 / 249</strain>
    </source>
</reference>
<feature type="transmembrane region" description="Helical" evidence="1">
    <location>
        <begin position="323"/>
        <end position="341"/>
    </location>
</feature>
<sequence length="377" mass="41761">MKQQLHGVLGRGRNNFDFVRLFAALLVMFGHSYMVQKTPGNSDPIQAFTGQELCSSLAVYGFFLVSGIFITRSFDQNPRPIRFVLARLLRIWPGLVACAGVTAFAIGPMMSSLRLTDYFSSPMTYSWPITVSGIFFGTPPFLPGIFEHNHTPFVNIALWTLPIEIKCYALVLILGACGMLSTRRKAIASISVCAMAFAYFVRHSPPETSFFYDVFMLQGSYNGYPVAFFLIGMAAYVLRDKIVINGFIALALAILFIALRHTSVATIIYYAAFIYGTLWIGVTPLLRKLNPKHDYSYGVYIYGFVVQQCVETLFPTLTNYESLFIAFPAALVLAALSWHLVESPCIALLKRGTGGCTAPKVMTSTPSPAHQQPANRL</sequence>
<feature type="transmembrane region" description="Helical" evidence="1">
    <location>
        <begin position="47"/>
        <end position="71"/>
    </location>
</feature>
<dbReference type="KEGG" id="bmj:BMULJ_01439"/>
<dbReference type="AlphaFoldDB" id="A0A0H3KJ44"/>
<feature type="transmembrane region" description="Helical" evidence="1">
    <location>
        <begin position="243"/>
        <end position="261"/>
    </location>
</feature>
<feature type="transmembrane region" description="Helical" evidence="1">
    <location>
        <begin position="186"/>
        <end position="201"/>
    </location>
</feature>
<dbReference type="KEGG" id="bmu:Bmul_1799"/>
<feature type="transmembrane region" description="Helical" evidence="1">
    <location>
        <begin position="91"/>
        <end position="113"/>
    </location>
</feature>
<dbReference type="HOGENOM" id="CLU_005679_0_1_4"/>
<feature type="transmembrane region" description="Helical" evidence="1">
    <location>
        <begin position="18"/>
        <end position="35"/>
    </location>
</feature>
<dbReference type="STRING" id="395019.BMULJ_01439"/>
<dbReference type="eggNOG" id="COG1835">
    <property type="taxonomic scope" value="Bacteria"/>
</dbReference>
<keyword evidence="1" id="KW-0812">Transmembrane</keyword>
<protein>
    <submittedName>
        <fullName evidence="3">Bacteriophage protein</fullName>
    </submittedName>
</protein>
<dbReference type="EMBL" id="AP009385">
    <property type="protein sequence ID" value="BAG43373.1"/>
    <property type="molecule type" value="Genomic_DNA"/>
</dbReference>
<dbReference type="GO" id="GO:0016020">
    <property type="term" value="C:membrane"/>
    <property type="evidence" value="ECO:0007669"/>
    <property type="project" value="TreeGrafter"/>
</dbReference>
<name>A0A0H3KJ44_BURM1</name>
<gene>
    <name evidence="3" type="ordered locus">BMULJ_01439</name>
</gene>
<dbReference type="InterPro" id="IPR050879">
    <property type="entry name" value="Acyltransferase_3"/>
</dbReference>
<dbReference type="PANTHER" id="PTHR23028">
    <property type="entry name" value="ACETYLTRANSFERASE"/>
    <property type="match status" value="1"/>
</dbReference>
<keyword evidence="1" id="KW-1133">Transmembrane helix</keyword>
<dbReference type="GO" id="GO:0016747">
    <property type="term" value="F:acyltransferase activity, transferring groups other than amino-acyl groups"/>
    <property type="evidence" value="ECO:0007669"/>
    <property type="project" value="InterPro"/>
</dbReference>
<accession>A0A0H3KJ44</accession>
<keyword evidence="4" id="KW-1185">Reference proteome</keyword>
<keyword evidence="1" id="KW-0472">Membrane</keyword>
<evidence type="ECO:0000313" key="3">
    <source>
        <dbReference type="EMBL" id="BAG43373.1"/>
    </source>
</evidence>
<dbReference type="RefSeq" id="WP_012213497.1">
    <property type="nucleotide sequence ID" value="NC_010084.1"/>
</dbReference>